<evidence type="ECO:0000313" key="3">
    <source>
        <dbReference type="Proteomes" id="UP000598271"/>
    </source>
</evidence>
<feature type="chain" id="PRO_5035295545" description="Helix-hairpin-helix domain-containing protein" evidence="1">
    <location>
        <begin position="30"/>
        <end position="699"/>
    </location>
</feature>
<sequence length="699" mass="79704">MHKPLLIKYFLSLMGSGFAIVLAAASAFAQTPPRREIDIQQFVQELFPVPSEDINYSDLFESLFQLYANPRDLNIATRDELAATYILSESQLDAFMDYRTQLGPLLSLYELQAIPGFDLPTIRRLQPFVTVQTQRLSLRESLKNPTQHYLILRSERLLEQQKGFSEIDTTSRSLTRYAGDPYQVYARYRYSRIGAFSFGFTAEKDAGEVLAWRPERQVFGADFTSFHAQIMNRGRLKNLIIGDFQMQAGQGLVMAAGFALGKGTETILTTYRSTLGLRPYTSVLEAGFFRGTAATVNVRKNLDVTVFGSATRRDASVSELGDGPDGTVVSSLLTAGLHRTPSERDKQGLIPEKNIGFHALYTFPKQSGKIGMTALYTHFDATLQRRDLPYNRFEFTGKQNLTVGLHGDYHWQNFHFFGEGARSQSGGLGGVGGLIATLSKALDFTFQLRHYDRNFHTFYGNPITEGSRPINESGTYWGLRYKPNRRWQISGFYDRFRFPWLKYQVNAPSDGNDRLLHVRYAPNKRFNAFALFHEEHKQRNLPGNTAPLPDITNTIRRTAVLQAEYDVPLKFAVRTRLQGGDYAFVGSSRSQGFTIIQDITWRFSRLELSGRAAFFSTDNYDSRQYVYEKDVLYAFSLPAYYNTGTRHYVMLRYAMSRNLRIWLRWSQSRFSNTELISSGLSEIQGNTRSEVKAQVMYSF</sequence>
<organism evidence="2 3">
    <name type="scientific">Persicitalea jodogahamensis</name>
    <dbReference type="NCBI Taxonomy" id="402147"/>
    <lineage>
        <taxon>Bacteria</taxon>
        <taxon>Pseudomonadati</taxon>
        <taxon>Bacteroidota</taxon>
        <taxon>Cytophagia</taxon>
        <taxon>Cytophagales</taxon>
        <taxon>Spirosomataceae</taxon>
        <taxon>Persicitalea</taxon>
    </lineage>
</organism>
<keyword evidence="1" id="KW-0732">Signal</keyword>
<evidence type="ECO:0008006" key="4">
    <source>
        <dbReference type="Google" id="ProtNLM"/>
    </source>
</evidence>
<accession>A0A8J3D3A7</accession>
<gene>
    <name evidence="2" type="ORF">GCM10007390_03400</name>
</gene>
<dbReference type="InterPro" id="IPR010994">
    <property type="entry name" value="RuvA_2-like"/>
</dbReference>
<proteinExistence type="predicted"/>
<protein>
    <recommendedName>
        <fullName evidence="4">Helix-hairpin-helix domain-containing protein</fullName>
    </recommendedName>
</protein>
<dbReference type="AlphaFoldDB" id="A0A8J3D3A7"/>
<feature type="signal peptide" evidence="1">
    <location>
        <begin position="1"/>
        <end position="29"/>
    </location>
</feature>
<reference evidence="2 3" key="1">
    <citation type="journal article" date="2014" name="Int. J. Syst. Evol. Microbiol.">
        <title>Complete genome sequence of Corynebacterium casei LMG S-19264T (=DSM 44701T), isolated from a smear-ripened cheese.</title>
        <authorList>
            <consortium name="US DOE Joint Genome Institute (JGI-PGF)"/>
            <person name="Walter F."/>
            <person name="Albersmeier A."/>
            <person name="Kalinowski J."/>
            <person name="Ruckert C."/>
        </authorList>
    </citation>
    <scope>NUCLEOTIDE SEQUENCE [LARGE SCALE GENOMIC DNA]</scope>
    <source>
        <strain evidence="2 3">KCTC 12866</strain>
    </source>
</reference>
<comment type="caution">
    <text evidence="2">The sequence shown here is derived from an EMBL/GenBank/DDBJ whole genome shotgun (WGS) entry which is preliminary data.</text>
</comment>
<dbReference type="EMBL" id="BMXF01000001">
    <property type="protein sequence ID" value="GHB53822.1"/>
    <property type="molecule type" value="Genomic_DNA"/>
</dbReference>
<name>A0A8J3D3A7_9BACT</name>
<dbReference type="Proteomes" id="UP000598271">
    <property type="component" value="Unassembled WGS sequence"/>
</dbReference>
<keyword evidence="3" id="KW-1185">Reference proteome</keyword>
<evidence type="ECO:0000313" key="2">
    <source>
        <dbReference type="EMBL" id="GHB53822.1"/>
    </source>
</evidence>
<dbReference type="RefSeq" id="WP_229580174.1">
    <property type="nucleotide sequence ID" value="NZ_BMXF01000001.1"/>
</dbReference>
<evidence type="ECO:0000256" key="1">
    <source>
        <dbReference type="SAM" id="SignalP"/>
    </source>
</evidence>
<dbReference type="SUPFAM" id="SSF47781">
    <property type="entry name" value="RuvA domain 2-like"/>
    <property type="match status" value="1"/>
</dbReference>